<dbReference type="PANTHER" id="PTHR23513">
    <property type="entry name" value="INTEGRAL MEMBRANE EFFLUX PROTEIN-RELATED"/>
    <property type="match status" value="1"/>
</dbReference>
<evidence type="ECO:0000259" key="7">
    <source>
        <dbReference type="PROSITE" id="PS50850"/>
    </source>
</evidence>
<comment type="subcellular location">
    <subcellularLocation>
        <location evidence="1">Cell membrane</location>
        <topology evidence="1">Multi-pass membrane protein</topology>
    </subcellularLocation>
</comment>
<dbReference type="Proteomes" id="UP001059617">
    <property type="component" value="Chromosome"/>
</dbReference>
<reference evidence="8" key="1">
    <citation type="submission" date="2021-04" db="EMBL/GenBank/DDBJ databases">
        <authorList>
            <person name="Hartkoorn R.C."/>
            <person name="Beaudoing E."/>
            <person name="Hot D."/>
        </authorList>
    </citation>
    <scope>NUCLEOTIDE SEQUENCE</scope>
    <source>
        <strain evidence="8">NRRL B-16292</strain>
    </source>
</reference>
<name>A0ABY5VZ55_9ACTN</name>
<feature type="domain" description="Major facilitator superfamily (MFS) profile" evidence="7">
    <location>
        <begin position="19"/>
        <end position="402"/>
    </location>
</feature>
<feature type="transmembrane region" description="Helical" evidence="6">
    <location>
        <begin position="224"/>
        <end position="241"/>
    </location>
</feature>
<feature type="transmembrane region" description="Helical" evidence="6">
    <location>
        <begin position="288"/>
        <end position="308"/>
    </location>
</feature>
<evidence type="ECO:0000256" key="6">
    <source>
        <dbReference type="SAM" id="Phobius"/>
    </source>
</evidence>
<evidence type="ECO:0000256" key="5">
    <source>
        <dbReference type="ARBA" id="ARBA00023136"/>
    </source>
</evidence>
<dbReference type="PANTHER" id="PTHR23513:SF11">
    <property type="entry name" value="STAPHYLOFERRIN A TRANSPORTER"/>
    <property type="match status" value="1"/>
</dbReference>
<feature type="transmembrane region" description="Helical" evidence="6">
    <location>
        <begin position="89"/>
        <end position="115"/>
    </location>
</feature>
<feature type="transmembrane region" description="Helical" evidence="6">
    <location>
        <begin position="29"/>
        <end position="49"/>
    </location>
</feature>
<evidence type="ECO:0000256" key="3">
    <source>
        <dbReference type="ARBA" id="ARBA00022692"/>
    </source>
</evidence>
<keyword evidence="4 6" id="KW-1133">Transmembrane helix</keyword>
<proteinExistence type="predicted"/>
<dbReference type="InterPro" id="IPR020846">
    <property type="entry name" value="MFS_dom"/>
</dbReference>
<evidence type="ECO:0000256" key="2">
    <source>
        <dbReference type="ARBA" id="ARBA00022475"/>
    </source>
</evidence>
<reference evidence="8" key="2">
    <citation type="submission" date="2022-09" db="EMBL/GenBank/DDBJ databases">
        <title>Biosynthetic gene clusters of Dactylosporangioum fulvum.</title>
        <authorList>
            <person name="Caradec T."/>
        </authorList>
    </citation>
    <scope>NUCLEOTIDE SEQUENCE</scope>
    <source>
        <strain evidence="8">NRRL B-16292</strain>
    </source>
</reference>
<keyword evidence="3 6" id="KW-0812">Transmembrane</keyword>
<evidence type="ECO:0000256" key="1">
    <source>
        <dbReference type="ARBA" id="ARBA00004651"/>
    </source>
</evidence>
<evidence type="ECO:0000256" key="4">
    <source>
        <dbReference type="ARBA" id="ARBA00022989"/>
    </source>
</evidence>
<feature type="transmembrane region" description="Helical" evidence="6">
    <location>
        <begin position="261"/>
        <end position="281"/>
    </location>
</feature>
<evidence type="ECO:0000313" key="9">
    <source>
        <dbReference type="Proteomes" id="UP001059617"/>
    </source>
</evidence>
<dbReference type="RefSeq" id="WP_259860841.1">
    <property type="nucleotide sequence ID" value="NZ_BAAAST010000080.1"/>
</dbReference>
<dbReference type="CDD" id="cd06173">
    <property type="entry name" value="MFS_MefA_like"/>
    <property type="match status" value="1"/>
</dbReference>
<keyword evidence="2" id="KW-1003">Cell membrane</keyword>
<dbReference type="InterPro" id="IPR036259">
    <property type="entry name" value="MFS_trans_sf"/>
</dbReference>
<organism evidence="8 9">
    <name type="scientific">Dactylosporangium fulvum</name>
    <dbReference type="NCBI Taxonomy" id="53359"/>
    <lineage>
        <taxon>Bacteria</taxon>
        <taxon>Bacillati</taxon>
        <taxon>Actinomycetota</taxon>
        <taxon>Actinomycetes</taxon>
        <taxon>Micromonosporales</taxon>
        <taxon>Micromonosporaceae</taxon>
        <taxon>Dactylosporangium</taxon>
    </lineage>
</organism>
<evidence type="ECO:0000313" key="8">
    <source>
        <dbReference type="EMBL" id="UWP83062.1"/>
    </source>
</evidence>
<dbReference type="Gene3D" id="1.20.1250.20">
    <property type="entry name" value="MFS general substrate transporter like domains"/>
    <property type="match status" value="1"/>
</dbReference>
<protein>
    <submittedName>
        <fullName evidence="8">MFS transporter</fullName>
    </submittedName>
</protein>
<accession>A0ABY5VZ55</accession>
<dbReference type="EMBL" id="CP073720">
    <property type="protein sequence ID" value="UWP83062.1"/>
    <property type="molecule type" value="Genomic_DNA"/>
</dbReference>
<keyword evidence="5 6" id="KW-0472">Membrane</keyword>
<sequence length="416" mass="43155">MTDVLLPPRGTTSPWRSTPFRWLLTGRTLIGLGSAITPVAMALAVLHLGGSATDLGLVVAAYALVDVITTLFAGVLGDRFSRALLMRGAAVLACLSQAIVALSLATGLASVPMLAVMSAVNGALAAISGPSSRAVLPQTVPALALPTAVSVLRLSQNTAMVVGFSLAGLLVGLFGPGWAIAVDAATFAASAVCFAAMKVEPLAEPAARSVLNDLGAGAREVFRHTWLWVLIVQALIYHLMYGGTQGVLGPVLVTRLFGEAAWGWALAALMVGFMVGGVISLRYRPDRMLFVGTAFLVLTACFPLTMALPVPLPVILLGAFLHGLGLEVFSVNWDLAIQQNIPPDKLARVFAFDQVGSFVMRPLGLALTGPVAESVGERSWLLATAAVMTAATLMALLPPPCAICDASPEQPPCTTP</sequence>
<dbReference type="PROSITE" id="PS50850">
    <property type="entry name" value="MFS"/>
    <property type="match status" value="1"/>
</dbReference>
<dbReference type="SUPFAM" id="SSF103473">
    <property type="entry name" value="MFS general substrate transporter"/>
    <property type="match status" value="1"/>
</dbReference>
<dbReference type="InterPro" id="IPR011701">
    <property type="entry name" value="MFS"/>
</dbReference>
<keyword evidence="9" id="KW-1185">Reference proteome</keyword>
<dbReference type="Pfam" id="PF07690">
    <property type="entry name" value="MFS_1"/>
    <property type="match status" value="1"/>
</dbReference>
<gene>
    <name evidence="8" type="ORF">Dfulv_01765</name>
</gene>
<feature type="transmembrane region" description="Helical" evidence="6">
    <location>
        <begin position="159"/>
        <end position="178"/>
    </location>
</feature>
<feature type="transmembrane region" description="Helical" evidence="6">
    <location>
        <begin position="55"/>
        <end position="77"/>
    </location>
</feature>